<dbReference type="AlphaFoldDB" id="A0A7S3KY65"/>
<reference evidence="3" key="1">
    <citation type="submission" date="2021-01" db="EMBL/GenBank/DDBJ databases">
        <authorList>
            <person name="Corre E."/>
            <person name="Pelletier E."/>
            <person name="Niang G."/>
            <person name="Scheremetjew M."/>
            <person name="Finn R."/>
            <person name="Kale V."/>
            <person name="Holt S."/>
            <person name="Cochrane G."/>
            <person name="Meng A."/>
            <person name="Brown T."/>
            <person name="Cohen L."/>
        </authorList>
    </citation>
    <scope>NUCLEOTIDE SEQUENCE</scope>
    <source>
        <strain evidence="3">CCMP127</strain>
    </source>
</reference>
<proteinExistence type="predicted"/>
<evidence type="ECO:0000313" key="3">
    <source>
        <dbReference type="EMBL" id="CAE0404615.1"/>
    </source>
</evidence>
<evidence type="ECO:0000256" key="1">
    <source>
        <dbReference type="SAM" id="MobiDB-lite"/>
    </source>
</evidence>
<accession>A0A7S3KY65</accession>
<evidence type="ECO:0000256" key="2">
    <source>
        <dbReference type="SAM" id="Phobius"/>
    </source>
</evidence>
<sequence>MQRLGLDWCGNPKPPSSSSGSMSTYQIVLLVCLGAWVLNFVTGFGSLALLIYVLIVGINTRSYIRNKYQIPTQTCGACEDCCCIYWCTCCTVAQMGRHVTDFDQYKASCCGETGVAPDTPSIV</sequence>
<keyword evidence="2" id="KW-0812">Transmembrane</keyword>
<feature type="transmembrane region" description="Helical" evidence="2">
    <location>
        <begin position="25"/>
        <end position="58"/>
    </location>
</feature>
<dbReference type="Pfam" id="PF04749">
    <property type="entry name" value="PLAC8"/>
    <property type="match status" value="1"/>
</dbReference>
<keyword evidence="2" id="KW-0472">Membrane</keyword>
<protein>
    <submittedName>
        <fullName evidence="3">Uncharacterized protein</fullName>
    </submittedName>
</protein>
<dbReference type="EMBL" id="HBIM01003139">
    <property type="protein sequence ID" value="CAE0404615.1"/>
    <property type="molecule type" value="Transcribed_RNA"/>
</dbReference>
<gene>
    <name evidence="3" type="ORF">ACOF00016_LOCUS2722</name>
</gene>
<feature type="region of interest" description="Disordered" evidence="1">
    <location>
        <begin position="1"/>
        <end position="21"/>
    </location>
</feature>
<dbReference type="InterPro" id="IPR006461">
    <property type="entry name" value="PLAC_motif_containing"/>
</dbReference>
<organism evidence="3">
    <name type="scientific">Amphora coffeiformis</name>
    <dbReference type="NCBI Taxonomy" id="265554"/>
    <lineage>
        <taxon>Eukaryota</taxon>
        <taxon>Sar</taxon>
        <taxon>Stramenopiles</taxon>
        <taxon>Ochrophyta</taxon>
        <taxon>Bacillariophyta</taxon>
        <taxon>Bacillariophyceae</taxon>
        <taxon>Bacillariophycidae</taxon>
        <taxon>Thalassiophysales</taxon>
        <taxon>Catenulaceae</taxon>
        <taxon>Amphora</taxon>
    </lineage>
</organism>
<keyword evidence="2" id="KW-1133">Transmembrane helix</keyword>
<name>A0A7S3KY65_9STRA</name>